<evidence type="ECO:0000256" key="5">
    <source>
        <dbReference type="ARBA" id="ARBA00022982"/>
    </source>
</evidence>
<reference evidence="9 10" key="1">
    <citation type="submission" date="2016-11" db="EMBL/GenBank/DDBJ databases">
        <authorList>
            <person name="Jaros S."/>
            <person name="Januszkiewicz K."/>
            <person name="Wedrychowicz H."/>
        </authorList>
    </citation>
    <scope>NUCLEOTIDE SEQUENCE [LARGE SCALE GENOMIC DNA]</scope>
    <source>
        <strain evidence="9 10">DSM 19022</strain>
    </source>
</reference>
<dbReference type="NCBIfam" id="NF009070">
    <property type="entry name" value="PRK12405.1"/>
    <property type="match status" value="1"/>
</dbReference>
<keyword evidence="5 8" id="KW-0249">Electron transport</keyword>
<sequence length="197" mass="20579">MKLLKDLTNGIVKENPTLRLVLGTCPTLAVTTAVFNGLGMGIAATAVLIGSNLIISLINKIVPSEVRIPIYVVVIATFVTAVQMLIKAYSPALDSALGIFIPLIVVNCIILARAESFASKNPPLNSIMDGLGMGIGFTLALLLISSVREIFGAGTFLGMPIFGASYEPALILILPPGGFLVFGLTIALVNKLTAKKA</sequence>
<name>A0A1M6FRY4_9FIRM</name>
<comment type="function">
    <text evidence="8">Part of a membrane-bound complex that couples electron transfer with translocation of ions across the membrane.</text>
</comment>
<dbReference type="GO" id="GO:0005886">
    <property type="term" value="C:plasma membrane"/>
    <property type="evidence" value="ECO:0007669"/>
    <property type="project" value="UniProtKB-SubCell"/>
</dbReference>
<evidence type="ECO:0000256" key="3">
    <source>
        <dbReference type="ARBA" id="ARBA00022692"/>
    </source>
</evidence>
<dbReference type="Proteomes" id="UP000184442">
    <property type="component" value="Unassembled WGS sequence"/>
</dbReference>
<dbReference type="OrthoDB" id="9790976at2"/>
<feature type="transmembrane region" description="Helical" evidence="8">
    <location>
        <begin position="126"/>
        <end position="148"/>
    </location>
</feature>
<dbReference type="AlphaFoldDB" id="A0A1M6FRY4"/>
<comment type="subunit">
    <text evidence="8">The complex is composed of six subunits: RnfA, RnfB, RnfC, RnfD, RnfE and RnfG.</text>
</comment>
<dbReference type="PIRSF" id="PIRSF006102">
    <property type="entry name" value="NQR_DE"/>
    <property type="match status" value="1"/>
</dbReference>
<dbReference type="GO" id="GO:0012505">
    <property type="term" value="C:endomembrane system"/>
    <property type="evidence" value="ECO:0007669"/>
    <property type="project" value="UniProtKB-SubCell"/>
</dbReference>
<evidence type="ECO:0000256" key="4">
    <source>
        <dbReference type="ARBA" id="ARBA00022967"/>
    </source>
</evidence>
<feature type="transmembrane region" description="Helical" evidence="8">
    <location>
        <begin position="95"/>
        <end position="114"/>
    </location>
</feature>
<dbReference type="EMBL" id="FQZS01000013">
    <property type="protein sequence ID" value="SHJ00478.1"/>
    <property type="molecule type" value="Genomic_DNA"/>
</dbReference>
<dbReference type="EC" id="7.-.-.-" evidence="8"/>
<dbReference type="PANTHER" id="PTHR30586">
    <property type="entry name" value="ELECTRON TRANSPORT COMPLEX PROTEIN RNFE"/>
    <property type="match status" value="1"/>
</dbReference>
<dbReference type="Pfam" id="PF02508">
    <property type="entry name" value="Rnf-Nqr"/>
    <property type="match status" value="1"/>
</dbReference>
<dbReference type="GO" id="GO:0022900">
    <property type="term" value="P:electron transport chain"/>
    <property type="evidence" value="ECO:0007669"/>
    <property type="project" value="UniProtKB-UniRule"/>
</dbReference>
<comment type="subcellular location">
    <subcellularLocation>
        <location evidence="8">Cell membrane</location>
        <topology evidence="8">Multi-pass membrane protein</topology>
    </subcellularLocation>
    <subcellularLocation>
        <location evidence="1">Endomembrane system</location>
        <topology evidence="1">Multi-pass membrane protein</topology>
    </subcellularLocation>
</comment>
<evidence type="ECO:0000256" key="6">
    <source>
        <dbReference type="ARBA" id="ARBA00022989"/>
    </source>
</evidence>
<evidence type="ECO:0000256" key="1">
    <source>
        <dbReference type="ARBA" id="ARBA00004127"/>
    </source>
</evidence>
<dbReference type="InterPro" id="IPR010968">
    <property type="entry name" value="RnfE"/>
</dbReference>
<feature type="transmembrane region" description="Helical" evidence="8">
    <location>
        <begin position="70"/>
        <end position="89"/>
    </location>
</feature>
<dbReference type="PANTHER" id="PTHR30586:SF0">
    <property type="entry name" value="ION-TRANSLOCATING OXIDOREDUCTASE COMPLEX SUBUNIT E"/>
    <property type="match status" value="1"/>
</dbReference>
<keyword evidence="4 8" id="KW-1278">Translocase</keyword>
<feature type="transmembrane region" description="Helical" evidence="8">
    <location>
        <begin position="168"/>
        <end position="189"/>
    </location>
</feature>
<proteinExistence type="inferred from homology"/>
<dbReference type="STRING" id="1122184.SAMN02745176_02062"/>
<feature type="transmembrane region" description="Helical" evidence="8">
    <location>
        <begin position="38"/>
        <end position="58"/>
    </location>
</feature>
<dbReference type="RefSeq" id="WP_073026123.1">
    <property type="nucleotide sequence ID" value="NZ_FQZS01000013.1"/>
</dbReference>
<keyword evidence="2 8" id="KW-0813">Transport</keyword>
<protein>
    <recommendedName>
        <fullName evidence="8">Ion-translocating oxidoreductase complex subunit E</fullName>
        <ecNumber evidence="8">7.-.-.-</ecNumber>
    </recommendedName>
    <alternativeName>
        <fullName evidence="8">Rnf electron transport complex subunit E</fullName>
    </alternativeName>
</protein>
<dbReference type="NCBIfam" id="TIGR01948">
    <property type="entry name" value="rnfE"/>
    <property type="match status" value="1"/>
</dbReference>
<keyword evidence="10" id="KW-1185">Reference proteome</keyword>
<keyword evidence="3 8" id="KW-0812">Transmembrane</keyword>
<dbReference type="HAMAP" id="MF_00478">
    <property type="entry name" value="RsxE_RnfE"/>
    <property type="match status" value="1"/>
</dbReference>
<keyword evidence="6 8" id="KW-1133">Transmembrane helix</keyword>
<organism evidence="9 10">
    <name type="scientific">Lutispora thermophila DSM 19022</name>
    <dbReference type="NCBI Taxonomy" id="1122184"/>
    <lineage>
        <taxon>Bacteria</taxon>
        <taxon>Bacillati</taxon>
        <taxon>Bacillota</taxon>
        <taxon>Clostridia</taxon>
        <taxon>Lutisporales</taxon>
        <taxon>Lutisporaceae</taxon>
        <taxon>Lutispora</taxon>
    </lineage>
</organism>
<evidence type="ECO:0000313" key="10">
    <source>
        <dbReference type="Proteomes" id="UP000184442"/>
    </source>
</evidence>
<evidence type="ECO:0000313" key="9">
    <source>
        <dbReference type="EMBL" id="SHJ00478.1"/>
    </source>
</evidence>
<dbReference type="InterPro" id="IPR003667">
    <property type="entry name" value="NqrDE/RnfAE"/>
</dbReference>
<gene>
    <name evidence="8" type="primary">rnfE</name>
    <name evidence="9" type="ORF">SAMN02745176_02062</name>
</gene>
<evidence type="ECO:0000256" key="7">
    <source>
        <dbReference type="ARBA" id="ARBA00023136"/>
    </source>
</evidence>
<keyword evidence="7 8" id="KW-0472">Membrane</keyword>
<evidence type="ECO:0000256" key="2">
    <source>
        <dbReference type="ARBA" id="ARBA00022448"/>
    </source>
</evidence>
<keyword evidence="8" id="KW-1003">Cell membrane</keyword>
<comment type="similarity">
    <text evidence="8">Belongs to the NqrDE/RnfAE family.</text>
</comment>
<accession>A0A1M6FRY4</accession>
<evidence type="ECO:0000256" key="8">
    <source>
        <dbReference type="HAMAP-Rule" id="MF_00478"/>
    </source>
</evidence>